<evidence type="ECO:0000256" key="1">
    <source>
        <dbReference type="SAM" id="Phobius"/>
    </source>
</evidence>
<proteinExistence type="predicted"/>
<sequence length="404" mass="47248">MRLPLNLALLPLTILLVPAMVRTYTMSKMLAQLQHCEIIHTYNDKLPQNGIWFKHFIRAVIKSETPFVNLRKGPKFLEIKISFKILCVVNILSGYFTKNSKTLLVPLQPKSRVNYFQKENQLMILVTIFPPSRTQWQLLYGNPEPLPRLMYENTLHVNLDPGNYQITGLISFDWFCGRRLLACNSHYPAHIIQTAEDCERGDEMCFFKLFAQSYHKGNFEGWPWILYDVASSKEVIDSISKMSLREILYNVNSMEIPQKNKIWPLSKLITELSFRLNSTWERFEDSIVKDINIFPKIYQEMHVFIPREFNILRVSVDSEKFQFIYCVNATSPFGVFHFFRPFDTLTWVFILLSVTVLVSLCRWDGRAMSHAVFNTLAFLVCQGQIIHRKKTTLDIMVIPEPCHC</sequence>
<comment type="caution">
    <text evidence="3">The sequence shown here is derived from an EMBL/GenBank/DDBJ whole genome shotgun (WGS) entry which is preliminary data.</text>
</comment>
<dbReference type="EMBL" id="CAJVCH010071130">
    <property type="protein sequence ID" value="CAG7720498.1"/>
    <property type="molecule type" value="Genomic_DNA"/>
</dbReference>
<keyword evidence="2" id="KW-0732">Signal</keyword>
<dbReference type="AlphaFoldDB" id="A0A8J2NTG4"/>
<evidence type="ECO:0000256" key="2">
    <source>
        <dbReference type="SAM" id="SignalP"/>
    </source>
</evidence>
<keyword evidence="1" id="KW-0472">Membrane</keyword>
<reference evidence="3" key="1">
    <citation type="submission" date="2021-06" db="EMBL/GenBank/DDBJ databases">
        <authorList>
            <person name="Hodson N. C."/>
            <person name="Mongue J. A."/>
            <person name="Jaron S. K."/>
        </authorList>
    </citation>
    <scope>NUCLEOTIDE SEQUENCE</scope>
</reference>
<feature type="chain" id="PRO_5035147258" description="Envelope protein" evidence="2">
    <location>
        <begin position="24"/>
        <end position="404"/>
    </location>
</feature>
<feature type="transmembrane region" description="Helical" evidence="1">
    <location>
        <begin position="345"/>
        <end position="363"/>
    </location>
</feature>
<gene>
    <name evidence="3" type="ORF">AFUS01_LOCUS9771</name>
</gene>
<keyword evidence="1" id="KW-1133">Transmembrane helix</keyword>
<keyword evidence="4" id="KW-1185">Reference proteome</keyword>
<keyword evidence="1" id="KW-0812">Transmembrane</keyword>
<accession>A0A8J2NTG4</accession>
<evidence type="ECO:0008006" key="5">
    <source>
        <dbReference type="Google" id="ProtNLM"/>
    </source>
</evidence>
<name>A0A8J2NTG4_9HEXA</name>
<evidence type="ECO:0000313" key="3">
    <source>
        <dbReference type="EMBL" id="CAG7720498.1"/>
    </source>
</evidence>
<protein>
    <recommendedName>
        <fullName evidence="5">Envelope protein</fullName>
    </recommendedName>
</protein>
<feature type="signal peptide" evidence="2">
    <location>
        <begin position="1"/>
        <end position="23"/>
    </location>
</feature>
<organism evidence="3 4">
    <name type="scientific">Allacma fusca</name>
    <dbReference type="NCBI Taxonomy" id="39272"/>
    <lineage>
        <taxon>Eukaryota</taxon>
        <taxon>Metazoa</taxon>
        <taxon>Ecdysozoa</taxon>
        <taxon>Arthropoda</taxon>
        <taxon>Hexapoda</taxon>
        <taxon>Collembola</taxon>
        <taxon>Symphypleona</taxon>
        <taxon>Sminthuridae</taxon>
        <taxon>Allacma</taxon>
    </lineage>
</organism>
<dbReference type="Proteomes" id="UP000708208">
    <property type="component" value="Unassembled WGS sequence"/>
</dbReference>
<evidence type="ECO:0000313" key="4">
    <source>
        <dbReference type="Proteomes" id="UP000708208"/>
    </source>
</evidence>